<evidence type="ECO:0000259" key="7">
    <source>
        <dbReference type="Pfam" id="PF05347"/>
    </source>
</evidence>
<dbReference type="PANTHER" id="PTHR13675">
    <property type="entry name" value="LYR MOTIF-CONTAINING PROTEIN 2"/>
    <property type="match status" value="1"/>
</dbReference>
<dbReference type="OrthoDB" id="74240at2759"/>
<dbReference type="Pfam" id="PF05347">
    <property type="entry name" value="Complex1_LYR"/>
    <property type="match status" value="1"/>
</dbReference>
<dbReference type="GO" id="GO:0005739">
    <property type="term" value="C:mitochondrion"/>
    <property type="evidence" value="ECO:0007669"/>
    <property type="project" value="UniProtKB-SubCell"/>
</dbReference>
<proteinExistence type="inferred from homology"/>
<dbReference type="CDD" id="cd20262">
    <property type="entry name" value="Complex1_LYR_LYRM2"/>
    <property type="match status" value="1"/>
</dbReference>
<dbReference type="PANTHER" id="PTHR13675:SF0">
    <property type="entry name" value="LYR MOTIF-CONTAINING PROTEIN 2"/>
    <property type="match status" value="1"/>
</dbReference>
<evidence type="ECO:0000256" key="1">
    <source>
        <dbReference type="ARBA" id="ARBA00004173"/>
    </source>
</evidence>
<dbReference type="AlphaFoldDB" id="A0A286UQX7"/>
<evidence type="ECO:0000313" key="8">
    <source>
        <dbReference type="EMBL" id="PAV21972.1"/>
    </source>
</evidence>
<keyword evidence="3" id="KW-0809">Transit peptide</keyword>
<evidence type="ECO:0000256" key="5">
    <source>
        <dbReference type="ARBA" id="ARBA00026235"/>
    </source>
</evidence>
<accession>A0A286UQX7</accession>
<dbReference type="EMBL" id="NBII01000002">
    <property type="protein sequence ID" value="PAV21972.1"/>
    <property type="molecule type" value="Genomic_DNA"/>
</dbReference>
<evidence type="ECO:0000313" key="9">
    <source>
        <dbReference type="Proteomes" id="UP000217199"/>
    </source>
</evidence>
<keyword evidence="9" id="KW-1185">Reference proteome</keyword>
<evidence type="ECO:0000256" key="2">
    <source>
        <dbReference type="ARBA" id="ARBA00009508"/>
    </source>
</evidence>
<organism evidence="8 9">
    <name type="scientific">Pyrrhoderma noxium</name>
    <dbReference type="NCBI Taxonomy" id="2282107"/>
    <lineage>
        <taxon>Eukaryota</taxon>
        <taxon>Fungi</taxon>
        <taxon>Dikarya</taxon>
        <taxon>Basidiomycota</taxon>
        <taxon>Agaricomycotina</taxon>
        <taxon>Agaricomycetes</taxon>
        <taxon>Hymenochaetales</taxon>
        <taxon>Hymenochaetaceae</taxon>
        <taxon>Pyrrhoderma</taxon>
    </lineage>
</organism>
<comment type="function">
    <text evidence="6">Involved in efficient integration of the N-module into mitochondrial respiratory chain complex I.</text>
</comment>
<comment type="similarity">
    <text evidence="2">Belongs to the complex I LYR family.</text>
</comment>
<evidence type="ECO:0000256" key="4">
    <source>
        <dbReference type="ARBA" id="ARBA00023128"/>
    </source>
</evidence>
<feature type="domain" description="Complex 1 LYR protein" evidence="7">
    <location>
        <begin position="34"/>
        <end position="91"/>
    </location>
</feature>
<comment type="caution">
    <text evidence="8">The sequence shown here is derived from an EMBL/GenBank/DDBJ whole genome shotgun (WGS) entry which is preliminary data.</text>
</comment>
<keyword evidence="4" id="KW-0496">Mitochondrion</keyword>
<protein>
    <recommendedName>
        <fullName evidence="5">LYR motif-containing protein 2</fullName>
    </recommendedName>
</protein>
<dbReference type="InParanoid" id="A0A286UQX7"/>
<dbReference type="Proteomes" id="UP000217199">
    <property type="component" value="Unassembled WGS sequence"/>
</dbReference>
<name>A0A286UQX7_9AGAM</name>
<comment type="subcellular location">
    <subcellularLocation>
        <location evidence="1">Mitochondrion</location>
    </subcellularLocation>
</comment>
<dbReference type="STRING" id="2282107.A0A286UQX7"/>
<sequence length="96" mass="11219">MGSDGCGCEKQKSFLTLSAGQMHLTLKHFILQAQVFSLYRFAIRASRHIPDPSSRKETVKWFREEIERNRYVEDVDQIKNLIATGRRELKQVLPLR</sequence>
<evidence type="ECO:0000256" key="3">
    <source>
        <dbReference type="ARBA" id="ARBA00022946"/>
    </source>
</evidence>
<evidence type="ECO:0000256" key="6">
    <source>
        <dbReference type="ARBA" id="ARBA00044735"/>
    </source>
</evidence>
<reference evidence="8 9" key="1">
    <citation type="journal article" date="2017" name="Mol. Ecol.">
        <title>Comparative and population genomic landscape of Phellinus noxius: A hypervariable fungus causing root rot in trees.</title>
        <authorList>
            <person name="Chung C.L."/>
            <person name="Lee T.J."/>
            <person name="Akiba M."/>
            <person name="Lee H.H."/>
            <person name="Kuo T.H."/>
            <person name="Liu D."/>
            <person name="Ke H.M."/>
            <person name="Yokoi T."/>
            <person name="Roa M.B."/>
            <person name="Lu M.J."/>
            <person name="Chang Y.Y."/>
            <person name="Ann P.J."/>
            <person name="Tsai J.N."/>
            <person name="Chen C.Y."/>
            <person name="Tzean S.S."/>
            <person name="Ota Y."/>
            <person name="Hattori T."/>
            <person name="Sahashi N."/>
            <person name="Liou R.F."/>
            <person name="Kikuchi T."/>
            <person name="Tsai I.J."/>
        </authorList>
    </citation>
    <scope>NUCLEOTIDE SEQUENCE [LARGE SCALE GENOMIC DNA]</scope>
    <source>
        <strain evidence="8 9">FFPRI411160</strain>
    </source>
</reference>
<gene>
    <name evidence="8" type="ORF">PNOK_0192900</name>
</gene>
<dbReference type="InterPro" id="IPR045293">
    <property type="entry name" value="Complex1_LYR_LYRM2"/>
</dbReference>
<dbReference type="InterPro" id="IPR008011">
    <property type="entry name" value="Complex1_LYR_dom"/>
</dbReference>